<organism evidence="2">
    <name type="scientific">Bodo saltans virus</name>
    <dbReference type="NCBI Taxonomy" id="2024608"/>
    <lineage>
        <taxon>Viruses</taxon>
        <taxon>Varidnaviria</taxon>
        <taxon>Bamfordvirae</taxon>
        <taxon>Nucleocytoviricota</taxon>
        <taxon>Megaviricetes</taxon>
        <taxon>Imitervirales</taxon>
        <taxon>Mimiviridae</taxon>
        <taxon>Klosneuvirinae</taxon>
        <taxon>Theiavirus</taxon>
        <taxon>Theiavirus salishense</taxon>
    </lineage>
</organism>
<name>A0A2H4UW26_9VIRU</name>
<evidence type="ECO:0000313" key="2">
    <source>
        <dbReference type="EMBL" id="ATZ81131.1"/>
    </source>
</evidence>
<evidence type="ECO:0000313" key="3">
    <source>
        <dbReference type="Proteomes" id="UP000240325"/>
    </source>
</evidence>
<proteinExistence type="predicted"/>
<feature type="region of interest" description="Disordered" evidence="1">
    <location>
        <begin position="88"/>
        <end position="115"/>
    </location>
</feature>
<accession>A0A2H4UW26</accession>
<dbReference type="EMBL" id="MF782455">
    <property type="protein sequence ID" value="ATZ81131.1"/>
    <property type="molecule type" value="Genomic_DNA"/>
</dbReference>
<dbReference type="Proteomes" id="UP000240325">
    <property type="component" value="Segment"/>
</dbReference>
<protein>
    <submittedName>
        <fullName evidence="2">Uncharacterized protein</fullName>
    </submittedName>
</protein>
<keyword evidence="3" id="KW-1185">Reference proteome</keyword>
<reference evidence="2" key="1">
    <citation type="journal article" date="2017" name="Elife">
        <title>The kinetoplastid-infecting Bodo saltans virus (BsV), a window into the most abundant giant viruses in the sea.</title>
        <authorList>
            <person name="Deeg C.M."/>
            <person name="Chow C.-E.T."/>
            <person name="Suttle C.A."/>
        </authorList>
    </citation>
    <scope>NUCLEOTIDE SEQUENCE</scope>
    <source>
        <strain evidence="2">NG1</strain>
    </source>
</reference>
<evidence type="ECO:0000256" key="1">
    <source>
        <dbReference type="SAM" id="MobiDB-lite"/>
    </source>
</evidence>
<feature type="compositionally biased region" description="Low complexity" evidence="1">
    <location>
        <begin position="101"/>
        <end position="112"/>
    </location>
</feature>
<gene>
    <name evidence="2" type="ORF">BMW23_1087</name>
</gene>
<sequence>MYIIMTHSDNNTINNSIVESIVKIKKSEYNNIVNRAIENEQKINILGNLVKELHSGYTYTNTNINTNVSDVSKVSSVFKKKQHNIANKSDSSIDTSHSKSTESSSEKNITNTHNNTATLYTDNEIHKCKKNIANEMKLINESSCEYKLERMQFLLKTQQYFDYLI</sequence>